<proteinExistence type="predicted"/>
<dbReference type="AlphaFoldDB" id="A0A431EHT4"/>
<comment type="caution">
    <text evidence="8">The sequence shown here is derived from an EMBL/GenBank/DDBJ whole genome shotgun (WGS) entry which is preliminary data.</text>
</comment>
<dbReference type="Proteomes" id="UP000288507">
    <property type="component" value="Unassembled WGS sequence"/>
</dbReference>
<dbReference type="PANTHER" id="PTHR30443">
    <property type="entry name" value="INNER MEMBRANE PROTEIN"/>
    <property type="match status" value="1"/>
</dbReference>
<evidence type="ECO:0000256" key="6">
    <source>
        <dbReference type="ARBA" id="ARBA00023136"/>
    </source>
</evidence>
<dbReference type="SUPFAM" id="SSF53649">
    <property type="entry name" value="Alkaline phosphatase-like"/>
    <property type="match status" value="1"/>
</dbReference>
<evidence type="ECO:0000259" key="7">
    <source>
        <dbReference type="Pfam" id="PF00884"/>
    </source>
</evidence>
<dbReference type="GO" id="GO:0005886">
    <property type="term" value="C:plasma membrane"/>
    <property type="evidence" value="ECO:0007669"/>
    <property type="project" value="UniProtKB-SubCell"/>
</dbReference>
<evidence type="ECO:0000313" key="8">
    <source>
        <dbReference type="EMBL" id="RTJ78588.1"/>
    </source>
</evidence>
<protein>
    <recommendedName>
        <fullName evidence="7">Sulfatase N-terminal domain-containing protein</fullName>
    </recommendedName>
</protein>
<sequence>MAIFALSILPYKAVYKTDRLANFSPKNDSISLYNTLRTFSGYFFLYLRMPQAPIPDYPEYTYDYKNVADRNVILILGESTNANRIGLLGYERNTNPLLSEWAKNDKNFVAKRAISSAVLTRVAVPSLLNIAYKPDNIKHILNEKTHLVYLAKKAGFKTFYYSAQTISELSDISSENLDEFFTRENYYFEHKQLGDLLVLEKLKENQDKFLNGKNFVILHQRNAHSPYQRGYRAYQKADVFKPMTRENAYDNAMIFNDYFISSVFEVFKELSQKSGIPTYVIFIPDHAEAMGELGRDGHAEYGHSFLSANVANIPIFATTFNVKNDDFITYLKQSKLPTHYELAKLLAKEMGYDIHNSLEEFNVFYINGVDISGNAGYIKVLRDKDKAKFEYFDKE</sequence>
<reference evidence="8 9" key="1">
    <citation type="journal article" date="2019" name="Appl. Environ. Microbiol.">
        <title>Population genetics and characterization of Campylobacter jejuni isolates in western jackdaws and game birds in Finland.</title>
        <authorList>
            <person name="Kovanen S."/>
            <person name="Rossi M."/>
            <person name="Pohja-Mykra M."/>
            <person name="Nieminen T."/>
            <person name="Raunio-Saarnisto M."/>
            <person name="Sauvala M."/>
            <person name="Fredriksson-Ahomaa M."/>
            <person name="Hanninen M.L."/>
            <person name="Kivisto R."/>
        </authorList>
    </citation>
    <scope>NUCLEOTIDE SEQUENCE [LARGE SCALE GENOMIC DNA]</scope>
    <source>
        <strain evidence="8 9">CB313</strain>
    </source>
</reference>
<dbReference type="RefSeq" id="WP_126231628.1">
    <property type="nucleotide sequence ID" value="NZ_PRBK01000013.1"/>
</dbReference>
<name>A0A431EHT4_CAMJU</name>
<keyword evidence="2" id="KW-1003">Cell membrane</keyword>
<dbReference type="PANTHER" id="PTHR30443:SF0">
    <property type="entry name" value="PHOSPHOETHANOLAMINE TRANSFERASE EPTA"/>
    <property type="match status" value="1"/>
</dbReference>
<dbReference type="CDD" id="cd16017">
    <property type="entry name" value="LptA"/>
    <property type="match status" value="1"/>
</dbReference>
<keyword evidence="6" id="KW-0472">Membrane</keyword>
<keyword evidence="4" id="KW-0812">Transmembrane</keyword>
<dbReference type="InterPro" id="IPR058130">
    <property type="entry name" value="PEA_transf_C"/>
</dbReference>
<dbReference type="EMBL" id="PRBV01000012">
    <property type="protein sequence ID" value="RTJ78588.1"/>
    <property type="molecule type" value="Genomic_DNA"/>
</dbReference>
<gene>
    <name evidence="8" type="ORF">C3H57_07880</name>
</gene>
<feature type="domain" description="Sulfatase N-terminal" evidence="7">
    <location>
        <begin position="70"/>
        <end position="301"/>
    </location>
</feature>
<evidence type="ECO:0000256" key="4">
    <source>
        <dbReference type="ARBA" id="ARBA00022692"/>
    </source>
</evidence>
<dbReference type="Gene3D" id="3.40.720.10">
    <property type="entry name" value="Alkaline Phosphatase, subunit A"/>
    <property type="match status" value="1"/>
</dbReference>
<dbReference type="GO" id="GO:0016776">
    <property type="term" value="F:phosphotransferase activity, phosphate group as acceptor"/>
    <property type="evidence" value="ECO:0007669"/>
    <property type="project" value="TreeGrafter"/>
</dbReference>
<evidence type="ECO:0000256" key="5">
    <source>
        <dbReference type="ARBA" id="ARBA00022989"/>
    </source>
</evidence>
<evidence type="ECO:0000313" key="9">
    <source>
        <dbReference type="Proteomes" id="UP000288507"/>
    </source>
</evidence>
<accession>A0A431EHT4</accession>
<evidence type="ECO:0000256" key="3">
    <source>
        <dbReference type="ARBA" id="ARBA00022679"/>
    </source>
</evidence>
<dbReference type="GO" id="GO:0009244">
    <property type="term" value="P:lipopolysaccharide core region biosynthetic process"/>
    <property type="evidence" value="ECO:0007669"/>
    <property type="project" value="TreeGrafter"/>
</dbReference>
<evidence type="ECO:0000256" key="2">
    <source>
        <dbReference type="ARBA" id="ARBA00022475"/>
    </source>
</evidence>
<dbReference type="InterPro" id="IPR000917">
    <property type="entry name" value="Sulfatase_N"/>
</dbReference>
<dbReference type="InterPro" id="IPR017850">
    <property type="entry name" value="Alkaline_phosphatase_core_sf"/>
</dbReference>
<organism evidence="8 9">
    <name type="scientific">Campylobacter jejuni</name>
    <dbReference type="NCBI Taxonomy" id="197"/>
    <lineage>
        <taxon>Bacteria</taxon>
        <taxon>Pseudomonadati</taxon>
        <taxon>Campylobacterota</taxon>
        <taxon>Epsilonproteobacteria</taxon>
        <taxon>Campylobacterales</taxon>
        <taxon>Campylobacteraceae</taxon>
        <taxon>Campylobacter</taxon>
    </lineage>
</organism>
<dbReference type="Pfam" id="PF00884">
    <property type="entry name" value="Sulfatase"/>
    <property type="match status" value="1"/>
</dbReference>
<keyword evidence="5" id="KW-1133">Transmembrane helix</keyword>
<dbReference type="InterPro" id="IPR040423">
    <property type="entry name" value="PEA_transferase"/>
</dbReference>
<keyword evidence="3" id="KW-0808">Transferase</keyword>
<comment type="subcellular location">
    <subcellularLocation>
        <location evidence="1">Cell membrane</location>
        <topology evidence="1">Multi-pass membrane protein</topology>
    </subcellularLocation>
</comment>
<evidence type="ECO:0000256" key="1">
    <source>
        <dbReference type="ARBA" id="ARBA00004651"/>
    </source>
</evidence>